<name>A0A8S1CDG9_9INSE</name>
<reference evidence="1 2" key="1">
    <citation type="submission" date="2020-04" db="EMBL/GenBank/DDBJ databases">
        <authorList>
            <person name="Alioto T."/>
            <person name="Alioto T."/>
            <person name="Gomez Garrido J."/>
        </authorList>
    </citation>
    <scope>NUCLEOTIDE SEQUENCE [LARGE SCALE GENOMIC DNA]</scope>
</reference>
<accession>A0A8S1CDG9</accession>
<protein>
    <submittedName>
        <fullName evidence="1">Uncharacterized protein</fullName>
    </submittedName>
</protein>
<keyword evidence="2" id="KW-1185">Reference proteome</keyword>
<dbReference type="Proteomes" id="UP000494165">
    <property type="component" value="Unassembled WGS sequence"/>
</dbReference>
<dbReference type="AlphaFoldDB" id="A0A8S1CDG9"/>
<proteinExistence type="predicted"/>
<evidence type="ECO:0000313" key="1">
    <source>
        <dbReference type="EMBL" id="CAB3367608.1"/>
    </source>
</evidence>
<dbReference type="EMBL" id="CADEPI010000032">
    <property type="protein sequence ID" value="CAB3367608.1"/>
    <property type="molecule type" value="Genomic_DNA"/>
</dbReference>
<gene>
    <name evidence="1" type="ORF">CLODIP_2_CD02087</name>
</gene>
<evidence type="ECO:0000313" key="2">
    <source>
        <dbReference type="Proteomes" id="UP000494165"/>
    </source>
</evidence>
<organism evidence="1 2">
    <name type="scientific">Cloeon dipterum</name>
    <dbReference type="NCBI Taxonomy" id="197152"/>
    <lineage>
        <taxon>Eukaryota</taxon>
        <taxon>Metazoa</taxon>
        <taxon>Ecdysozoa</taxon>
        <taxon>Arthropoda</taxon>
        <taxon>Hexapoda</taxon>
        <taxon>Insecta</taxon>
        <taxon>Pterygota</taxon>
        <taxon>Palaeoptera</taxon>
        <taxon>Ephemeroptera</taxon>
        <taxon>Pisciforma</taxon>
        <taxon>Baetidae</taxon>
        <taxon>Cloeon</taxon>
    </lineage>
</organism>
<comment type="caution">
    <text evidence="1">The sequence shown here is derived from an EMBL/GenBank/DDBJ whole genome shotgun (WGS) entry which is preliminary data.</text>
</comment>
<sequence length="191" mass="22398">MLMTKFVAANVGNYIHGKLTLENLPFSLREMVLHQLMQRMCRNIHSEKRDNVESVDCMIQAYLQLVGVTTKKIELGGFISLYLKGDTVQNVTKILEAISQKATNLEHLDFQKNTLSQCFHYYPCLEKNSVEAIIRLEYLKIIHFSRIEYINVKLVCKNLKKLQYVECIRLEFTEEEEEKDDIEADIEEFKK</sequence>